<evidence type="ECO:0000313" key="1">
    <source>
        <dbReference type="EMBL" id="KZO89594.1"/>
    </source>
</evidence>
<reference evidence="1 2" key="1">
    <citation type="journal article" date="2016" name="Mol. Biol. Evol.">
        <title>Comparative Genomics of Early-Diverging Mushroom-Forming Fungi Provides Insights into the Origins of Lignocellulose Decay Capabilities.</title>
        <authorList>
            <person name="Nagy L.G."/>
            <person name="Riley R."/>
            <person name="Tritt A."/>
            <person name="Adam C."/>
            <person name="Daum C."/>
            <person name="Floudas D."/>
            <person name="Sun H."/>
            <person name="Yadav J.S."/>
            <person name="Pangilinan J."/>
            <person name="Larsson K.H."/>
            <person name="Matsuura K."/>
            <person name="Barry K."/>
            <person name="Labutti K."/>
            <person name="Kuo R."/>
            <person name="Ohm R.A."/>
            <person name="Bhattacharya S.S."/>
            <person name="Shirouzu T."/>
            <person name="Yoshinaga Y."/>
            <person name="Martin F.M."/>
            <person name="Grigoriev I.V."/>
            <person name="Hibbett D.S."/>
        </authorList>
    </citation>
    <scope>NUCLEOTIDE SEQUENCE [LARGE SCALE GENOMIC DNA]</scope>
    <source>
        <strain evidence="1 2">TUFC12733</strain>
    </source>
</reference>
<dbReference type="InterPro" id="IPR046670">
    <property type="entry name" value="DUF6540"/>
</dbReference>
<proteinExistence type="predicted"/>
<protein>
    <submittedName>
        <fullName evidence="1">Uncharacterized protein</fullName>
    </submittedName>
</protein>
<dbReference type="Pfam" id="PF20174">
    <property type="entry name" value="DUF6540"/>
    <property type="match status" value="1"/>
</dbReference>
<gene>
    <name evidence="1" type="ORF">CALVIDRAFT_531987</name>
</gene>
<dbReference type="Proteomes" id="UP000076738">
    <property type="component" value="Unassembled WGS sequence"/>
</dbReference>
<dbReference type="EMBL" id="KV417378">
    <property type="protein sequence ID" value="KZO89594.1"/>
    <property type="molecule type" value="Genomic_DNA"/>
</dbReference>
<accession>A0A167FKM9</accession>
<organism evidence="1 2">
    <name type="scientific">Calocera viscosa (strain TUFC12733)</name>
    <dbReference type="NCBI Taxonomy" id="1330018"/>
    <lineage>
        <taxon>Eukaryota</taxon>
        <taxon>Fungi</taxon>
        <taxon>Dikarya</taxon>
        <taxon>Basidiomycota</taxon>
        <taxon>Agaricomycotina</taxon>
        <taxon>Dacrymycetes</taxon>
        <taxon>Dacrymycetales</taxon>
        <taxon>Dacrymycetaceae</taxon>
        <taxon>Calocera</taxon>
    </lineage>
</organism>
<name>A0A167FKM9_CALVF</name>
<keyword evidence="2" id="KW-1185">Reference proteome</keyword>
<evidence type="ECO:0000313" key="2">
    <source>
        <dbReference type="Proteomes" id="UP000076738"/>
    </source>
</evidence>
<sequence>MIIGTVHYRQNDDEQFRSHWALFVAPPDIDPRNGTVALYQILDKRGEDTVPWYKRHIPSVTPSDSQRFVGCVILEANTGPLWTAQRLDSLLQQIPIPPPPTRCSTWVCNAIAVLQAQGVLPAETYADSTKVRQRLDARQMQLLNGLIPGGITLF</sequence>
<dbReference type="AlphaFoldDB" id="A0A167FKM9"/>